<protein>
    <submittedName>
        <fullName evidence="1">Uncharacterized protein</fullName>
    </submittedName>
</protein>
<dbReference type="Proteomes" id="UP000541444">
    <property type="component" value="Unassembled WGS sequence"/>
</dbReference>
<dbReference type="PANTHER" id="PTHR43763">
    <property type="entry name" value="XAA-PRO AMINOPEPTIDASE 1"/>
    <property type="match status" value="1"/>
</dbReference>
<accession>A0A7J7PCC0</accession>
<dbReference type="EMBL" id="JACGCM010000004">
    <property type="protein sequence ID" value="KAF6177066.1"/>
    <property type="molecule type" value="Genomic_DNA"/>
</dbReference>
<comment type="caution">
    <text evidence="1">The sequence shown here is derived from an EMBL/GenBank/DDBJ whole genome shotgun (WGS) entry which is preliminary data.</text>
</comment>
<dbReference type="InterPro" id="IPR001131">
    <property type="entry name" value="Peptidase_M24B_aminopep-P_CS"/>
</dbReference>
<organism evidence="1 2">
    <name type="scientific">Kingdonia uniflora</name>
    <dbReference type="NCBI Taxonomy" id="39325"/>
    <lineage>
        <taxon>Eukaryota</taxon>
        <taxon>Viridiplantae</taxon>
        <taxon>Streptophyta</taxon>
        <taxon>Embryophyta</taxon>
        <taxon>Tracheophyta</taxon>
        <taxon>Spermatophyta</taxon>
        <taxon>Magnoliopsida</taxon>
        <taxon>Ranunculales</taxon>
        <taxon>Circaeasteraceae</taxon>
        <taxon>Kingdonia</taxon>
    </lineage>
</organism>
<dbReference type="SUPFAM" id="SSF55920">
    <property type="entry name" value="Creatinase/aminopeptidase"/>
    <property type="match status" value="1"/>
</dbReference>
<dbReference type="InterPro" id="IPR050422">
    <property type="entry name" value="X-Pro_aminopeptidase_P"/>
</dbReference>
<dbReference type="OrthoDB" id="1929924at2759"/>
<dbReference type="PANTHER" id="PTHR43763:SF12">
    <property type="entry name" value="AMINOPEPTIDASE P1"/>
    <property type="match status" value="1"/>
</dbReference>
<sequence length="188" mass="21277">MQNLLKRINGCIMDEKSSKPKAKLGSLSGVNFDLLRFIHCDFPKNLPTPLALTRILLVPLYGDGDRRYSLDIPARAPLWKSGLDYRHGTGHEIGSYLNVYEGHIRLENVFIVNEANPKFNFGDNGYLSFEHITWAVRYSPPPDGARGRSSIMKEIYSRTIAYKSIQLSGLAPEGFYRVIVDEVILDDM</sequence>
<proteinExistence type="predicted"/>
<dbReference type="InterPro" id="IPR036005">
    <property type="entry name" value="Creatinase/aminopeptidase-like"/>
</dbReference>
<dbReference type="AlphaFoldDB" id="A0A7J7PCC0"/>
<dbReference type="PROSITE" id="PS00491">
    <property type="entry name" value="PROLINE_PEPTIDASE"/>
    <property type="match status" value="1"/>
</dbReference>
<evidence type="ECO:0000313" key="2">
    <source>
        <dbReference type="Proteomes" id="UP000541444"/>
    </source>
</evidence>
<keyword evidence="2" id="KW-1185">Reference proteome</keyword>
<reference evidence="1 2" key="1">
    <citation type="journal article" date="2020" name="IScience">
        <title>Genome Sequencing of the Endangered Kingdonia uniflora (Circaeasteraceae, Ranunculales) Reveals Potential Mechanisms of Evolutionary Specialization.</title>
        <authorList>
            <person name="Sun Y."/>
            <person name="Deng T."/>
            <person name="Zhang A."/>
            <person name="Moore M.J."/>
            <person name="Landis J.B."/>
            <person name="Lin N."/>
            <person name="Zhang H."/>
            <person name="Zhang X."/>
            <person name="Huang J."/>
            <person name="Zhang X."/>
            <person name="Sun H."/>
            <person name="Wang H."/>
        </authorList>
    </citation>
    <scope>NUCLEOTIDE SEQUENCE [LARGE SCALE GENOMIC DNA]</scope>
    <source>
        <strain evidence="1">TB1705</strain>
        <tissue evidence="1">Leaf</tissue>
    </source>
</reference>
<gene>
    <name evidence="1" type="ORF">GIB67_015941</name>
</gene>
<evidence type="ECO:0000313" key="1">
    <source>
        <dbReference type="EMBL" id="KAF6177066.1"/>
    </source>
</evidence>
<name>A0A7J7PCC0_9MAGN</name>
<dbReference type="Gene3D" id="3.90.230.10">
    <property type="entry name" value="Creatinase/methionine aminopeptidase superfamily"/>
    <property type="match status" value="1"/>
</dbReference>